<evidence type="ECO:0000313" key="4">
    <source>
        <dbReference type="EMBL" id="MBC5661747.1"/>
    </source>
</evidence>
<proteinExistence type="predicted"/>
<name>A0A8I0AMU5_9FIRM</name>
<evidence type="ECO:0000259" key="3">
    <source>
        <dbReference type="PROSITE" id="PS50853"/>
    </source>
</evidence>
<dbReference type="Pfam" id="PF02368">
    <property type="entry name" value="Big_2"/>
    <property type="match status" value="1"/>
</dbReference>
<dbReference type="InterPro" id="IPR027954">
    <property type="entry name" value="Transcobalamin-like_C"/>
</dbReference>
<dbReference type="InterPro" id="IPR036116">
    <property type="entry name" value="FN3_sf"/>
</dbReference>
<dbReference type="Pfam" id="PF14478">
    <property type="entry name" value="DUF4430"/>
    <property type="match status" value="1"/>
</dbReference>
<dbReference type="SUPFAM" id="SSF49373">
    <property type="entry name" value="Invasin/intimin cell-adhesion fragments"/>
    <property type="match status" value="2"/>
</dbReference>
<comment type="caution">
    <text evidence="4">The sequence shown here is derived from an EMBL/GenBank/DDBJ whole genome shotgun (WGS) entry which is preliminary data.</text>
</comment>
<dbReference type="Gene3D" id="2.60.40.1080">
    <property type="match status" value="3"/>
</dbReference>
<dbReference type="InterPro" id="IPR003961">
    <property type="entry name" value="FN3_dom"/>
</dbReference>
<keyword evidence="2" id="KW-0732">Signal</keyword>
<accession>A0A8I0AMU5</accession>
<organism evidence="4 5">
    <name type="scientific">Coprococcus hominis</name>
    <name type="common">ex Liu et al. 2022</name>
    <dbReference type="NCBI Taxonomy" id="2763039"/>
    <lineage>
        <taxon>Bacteria</taxon>
        <taxon>Bacillati</taxon>
        <taxon>Bacillota</taxon>
        <taxon>Clostridia</taxon>
        <taxon>Lachnospirales</taxon>
        <taxon>Lachnospiraceae</taxon>
        <taxon>Coprococcus</taxon>
    </lineage>
</organism>
<dbReference type="InterPro" id="IPR013783">
    <property type="entry name" value="Ig-like_fold"/>
</dbReference>
<dbReference type="SMART" id="SM00635">
    <property type="entry name" value="BID_2"/>
    <property type="match status" value="2"/>
</dbReference>
<dbReference type="PROSITE" id="PS50853">
    <property type="entry name" value="FN3"/>
    <property type="match status" value="1"/>
</dbReference>
<dbReference type="InterPro" id="IPR008964">
    <property type="entry name" value="Invasin/intimin_cell_adhesion"/>
</dbReference>
<feature type="compositionally biased region" description="Basic and acidic residues" evidence="1">
    <location>
        <begin position="1983"/>
        <end position="1993"/>
    </location>
</feature>
<dbReference type="InterPro" id="IPR003343">
    <property type="entry name" value="Big_2"/>
</dbReference>
<dbReference type="Proteomes" id="UP000615234">
    <property type="component" value="Unassembled WGS sequence"/>
</dbReference>
<feature type="chain" id="PRO_5039695565" evidence="2">
    <location>
        <begin position="27"/>
        <end position="2268"/>
    </location>
</feature>
<dbReference type="Gene3D" id="2.170.130.30">
    <property type="match status" value="1"/>
</dbReference>
<gene>
    <name evidence="4" type="ORF">H8S09_02365</name>
</gene>
<keyword evidence="5" id="KW-1185">Reference proteome</keyword>
<feature type="domain" description="Fibronectin type-III" evidence="3">
    <location>
        <begin position="2174"/>
        <end position="2268"/>
    </location>
</feature>
<evidence type="ECO:0000313" key="5">
    <source>
        <dbReference type="Proteomes" id="UP000615234"/>
    </source>
</evidence>
<dbReference type="EMBL" id="JACOOX010000001">
    <property type="protein sequence ID" value="MBC5661747.1"/>
    <property type="molecule type" value="Genomic_DNA"/>
</dbReference>
<dbReference type="Gene3D" id="2.60.40.10">
    <property type="entry name" value="Immunoglobulins"/>
    <property type="match status" value="1"/>
</dbReference>
<evidence type="ECO:0000256" key="2">
    <source>
        <dbReference type="SAM" id="SignalP"/>
    </source>
</evidence>
<evidence type="ECO:0000256" key="1">
    <source>
        <dbReference type="SAM" id="MobiDB-lite"/>
    </source>
</evidence>
<protein>
    <submittedName>
        <fullName evidence="4">DUF4430 domain-containing protein</fullName>
    </submittedName>
</protein>
<feature type="signal peptide" evidence="2">
    <location>
        <begin position="1"/>
        <end position="26"/>
    </location>
</feature>
<dbReference type="SUPFAM" id="SSF49265">
    <property type="entry name" value="Fibronectin type III"/>
    <property type="match status" value="1"/>
</dbReference>
<dbReference type="Gene3D" id="2.160.20.110">
    <property type="match status" value="2"/>
</dbReference>
<dbReference type="RefSeq" id="WP_186847291.1">
    <property type="nucleotide sequence ID" value="NZ_JACOOX010000001.1"/>
</dbReference>
<reference evidence="4 5" key="1">
    <citation type="submission" date="2020-08" db="EMBL/GenBank/DDBJ databases">
        <title>Genome public.</title>
        <authorList>
            <person name="Liu C."/>
            <person name="Sun Q."/>
        </authorList>
    </citation>
    <scope>NUCLEOTIDE SEQUENCE [LARGE SCALE GENOMIC DNA]</scope>
    <source>
        <strain evidence="4 5">NSJ-10</strain>
    </source>
</reference>
<sequence>MKRIRTLVLSFLFACAVLFVPFAVNAGYGIQNVAAAEEDESTTDYSTKYVVLSLEGFTIGQGFYITPTRMSYEEIGNVWKQEGIDIDLSKLTVSQATYAFFKKAGLQTEPAGSSAYNDSNFYLANIKGIDKGTVKVPTALLDAYKTRNNGNDLELEEKTGTDLAEHDYTSWSGWMITVDNVPCNTSAGAYLVDQGTGANTNVLRWQFTLAGYGADIGCGFEGYEAYYVTQDKTELYTLYAENEEEIAKDASLNAELQAVMADLDASADDVAAAVKKIKALGEKQVSIKMNSSVPYMTLTDADGNTVAAGDPDSNYVYTVKLAEGTYRLSTYKMSGTNKVDMGSIDLIVTDEAEQSYAVYSLSGIACTNKDASSGKFWQEGEDFTFNVKVVSPDNVDRHATLGLMQAETSQKAAQYAVPFYYADMVSVTVTPEGDHAQNYIEKTVSKTLTANSSYGYSISAPEARKVSVTFPEGAELRLGTLSTYYIYKDEPGTKIEAKEPGYETYEFTVGAGITYYYRVTGAGGVTYWDWFSTNKDADYMVSKADMYIGDDSFNPDTIYHDMSQNKYDVADIYLTSDEHGYLSMKKGETYSLECFRNWQAIEGTSNAKSAEPDYHYTVIDENGNPSNDVITVTPGAHSEIAEIQAKSEGTAILLVTYDAQINMQGYTKYTKFSAIWPENTGVVVVTVDKDGTAIQTNMTINEGKNKKEEKVTGDRLDAQLDVLYYEAGTDGAEYTFTPESGVSVSVLRPEIIDNKLTYGGFSAKNITRNSDGSYTVAGLTEGPNIVKVTKNGVSTYQVIRAKEVAVSYKYKDADGNEITADELTAGDSIEISYGERSEDGKRSYNGLYNPASKLAGVYNMDAAICFFDTTGTEYVGKLNQYMFASTPASQTITVTIPTYFAGDTFRLTGCLKNGIGGWSAYGSPYGSHRAVRHDTGVPVQMAASRHTAYMCNLPDVEFKLVASDFVPVTLNITDSQTKKPVTDYTIQILDEDKKETKVTDGVFKGFVGKTYSYVICASGYIYKTGTIEIPEDTDSITKTIRLTPADAQAWDGQTMTEPKQSDGVYQIGTGAELYWFANEVKTKYTINAVLTADIDLAGYKWIPVKPNSSSYGYAGTFDGQGHTVKNLYVDNVQDAGLFGSVTGQIKDLIVEGNISASTATHAGGIAGMLKENAGKNVLISNCVSKVNITFTGTSNYVYAGGIVGYCGANSDTSTNVIDNCSYYGTITAKNGSCAGGILGAMTNRNVTIKNSSNYGTVIAKNNVGGILGIHNEASSKAPAGKIIDCYNAGSVSGQTNVGGIAGCFKGKAANNAGVEMSGCYSGGEILSTSQTKEQTIFAGQSAYMTLSDSVYSCADEASSTFTEDQAVYVSPADIAAVKKLTAETVSKKADKDTLDRIAPVINVLANVPLSAEDQTFVDLYKELQAAVADQKHVKVGVYDYTATAAGIKGASENGVILDDVEVDAATAVDAVEKALKKNNIPYVLADTGYGPYMESINGLTVQAEYTMSGWMFSYNKDDFSNMGLSATTIQDGDVLEFHYQLTGGDVASAYSGLPTLKELIIGSSQMNFEVSSTYDAQWNQIITYRMNGEELAGTGTENDPFIVNVDLFKDTDLTALPVSYKTEADSHYVTVDGLSDVMDLTDGVLCHVTSGAGRTAWYKITATAETEKALTDANTKVVVADAVYTGEELKPEVKVYVNGNLITEENYDVVFENAQNAGIATCTVTGKGEFSGQVQTTFEIKKAEQQITNVPEDRKVVYGQQTDIEVAAEAKTTPVLSSDKEDVISVTEDGKLQINGVGTAVITITAPESDNYLAATASFKVTVMGDLSKATIAPVASVEYTGKVIVPELTITDGTYQLVKDVDYTVSGQRVSVGKATATIRGIDGRYAGSQTVTFEIVKAKQEIQVASKSIEVTEGTDPFVLAADGHGTLTFVSSAPAVAEIDDTGLVTVKAAGFTDITIKTAGTTNYEAAETVVRLTVKKKADTEDPDKTTEDSSDSTTEEPTTEKPSTEEPTTETPDQKVTLTAKNTVVTVPSVTYTGKAQKPAVKVTVSGKALSIDDYSVAYSNNKNAGIAKVVITGKGNYTGKVESTFVIKKASQTIQKQTVYAYSKYVKMKASAKGKVTYTSSNKKIATVNKKTGFVTAKKPGKVQIKVTAAATANYKKSTGTITLIVVPATPTVKKAAAYKTKAIKVSYKKVSGASGYQITYATNKAFKNAKSTYVSSKKSSAVIKNLKKGKKYYVKVRAYKKINGKKFYSVYSGKTSVKTK</sequence>
<feature type="region of interest" description="Disordered" evidence="1">
    <location>
        <begin position="1983"/>
        <end position="2026"/>
    </location>
</feature>